<name>A0A5B7CN16_PORTR</name>
<evidence type="ECO:0000313" key="3">
    <source>
        <dbReference type="Proteomes" id="UP000324222"/>
    </source>
</evidence>
<dbReference type="Proteomes" id="UP000324222">
    <property type="component" value="Unassembled WGS sequence"/>
</dbReference>
<dbReference type="AlphaFoldDB" id="A0A5B7CN16"/>
<sequence length="113" mass="12014">MHSQCFLGHACQHICLPLCVSSEVLALFLSSFRVRALYSNQVSVNSAATAASTTSTTSGMATACLSNLTMLTEGQRITFSRSGDTPAILRWSQQLHAVPWCGTVAAAPTHAEQ</sequence>
<evidence type="ECO:0000313" key="2">
    <source>
        <dbReference type="EMBL" id="MPC10869.1"/>
    </source>
</evidence>
<comment type="caution">
    <text evidence="2">The sequence shown here is derived from an EMBL/GenBank/DDBJ whole genome shotgun (WGS) entry which is preliminary data.</text>
</comment>
<reference evidence="2 3" key="1">
    <citation type="submission" date="2019-05" db="EMBL/GenBank/DDBJ databases">
        <title>Another draft genome of Portunus trituberculatus and its Hox gene families provides insights of decapod evolution.</title>
        <authorList>
            <person name="Jeong J.-H."/>
            <person name="Song I."/>
            <person name="Kim S."/>
            <person name="Choi T."/>
            <person name="Kim D."/>
            <person name="Ryu S."/>
            <person name="Kim W."/>
        </authorList>
    </citation>
    <scope>NUCLEOTIDE SEQUENCE [LARGE SCALE GENOMIC DNA]</scope>
    <source>
        <tissue evidence="2">Muscle</tissue>
    </source>
</reference>
<proteinExistence type="predicted"/>
<feature type="chain" id="PRO_5022886062" evidence="1">
    <location>
        <begin position="27"/>
        <end position="113"/>
    </location>
</feature>
<evidence type="ECO:0000256" key="1">
    <source>
        <dbReference type="SAM" id="SignalP"/>
    </source>
</evidence>
<accession>A0A5B7CN16</accession>
<organism evidence="2 3">
    <name type="scientific">Portunus trituberculatus</name>
    <name type="common">Swimming crab</name>
    <name type="synonym">Neptunus trituberculatus</name>
    <dbReference type="NCBI Taxonomy" id="210409"/>
    <lineage>
        <taxon>Eukaryota</taxon>
        <taxon>Metazoa</taxon>
        <taxon>Ecdysozoa</taxon>
        <taxon>Arthropoda</taxon>
        <taxon>Crustacea</taxon>
        <taxon>Multicrustacea</taxon>
        <taxon>Malacostraca</taxon>
        <taxon>Eumalacostraca</taxon>
        <taxon>Eucarida</taxon>
        <taxon>Decapoda</taxon>
        <taxon>Pleocyemata</taxon>
        <taxon>Brachyura</taxon>
        <taxon>Eubrachyura</taxon>
        <taxon>Portunoidea</taxon>
        <taxon>Portunidae</taxon>
        <taxon>Portuninae</taxon>
        <taxon>Portunus</taxon>
    </lineage>
</organism>
<feature type="signal peptide" evidence="1">
    <location>
        <begin position="1"/>
        <end position="26"/>
    </location>
</feature>
<keyword evidence="3" id="KW-1185">Reference proteome</keyword>
<protein>
    <submittedName>
        <fullName evidence="2">Uncharacterized protein</fullName>
    </submittedName>
</protein>
<gene>
    <name evidence="2" type="ORF">E2C01_003512</name>
</gene>
<keyword evidence="1" id="KW-0732">Signal</keyword>
<dbReference type="EMBL" id="VSRR010000134">
    <property type="protein sequence ID" value="MPC10869.1"/>
    <property type="molecule type" value="Genomic_DNA"/>
</dbReference>